<sequence>MQLSVEISLYPLQDNYLAPIQWFIARMDSYPEIQRKTNAMSTQIGGDYDTVMALLATEMKAAHEQWGKGVFVCKFIPGGVDLDHSE</sequence>
<evidence type="ECO:0000313" key="1">
    <source>
        <dbReference type="EMBL" id="SDJ66920.1"/>
    </source>
</evidence>
<gene>
    <name evidence="1" type="ORF">SAMN04488540_11190</name>
</gene>
<accession>A0A1G8VP04</accession>
<dbReference type="RefSeq" id="WP_090366018.1">
    <property type="nucleotide sequence ID" value="NZ_FNEM01000011.1"/>
</dbReference>
<keyword evidence="2" id="KW-1185">Reference proteome</keyword>
<proteinExistence type="predicted"/>
<evidence type="ECO:0000313" key="2">
    <source>
        <dbReference type="Proteomes" id="UP000199527"/>
    </source>
</evidence>
<name>A0A1G8VP04_9GAMM</name>
<dbReference type="AlphaFoldDB" id="A0A1G8VP04"/>
<dbReference type="OrthoDB" id="164222at2"/>
<reference evidence="2" key="1">
    <citation type="submission" date="2016-10" db="EMBL/GenBank/DDBJ databases">
        <authorList>
            <person name="Varghese N."/>
            <person name="Submissions S."/>
        </authorList>
    </citation>
    <scope>NUCLEOTIDE SEQUENCE [LARGE SCALE GENOMIC DNA]</scope>
    <source>
        <strain evidence="2">DSM 23317</strain>
    </source>
</reference>
<dbReference type="EMBL" id="FNEM01000011">
    <property type="protein sequence ID" value="SDJ66920.1"/>
    <property type="molecule type" value="Genomic_DNA"/>
</dbReference>
<dbReference type="SUPFAM" id="SSF89957">
    <property type="entry name" value="MTH1187/YkoF-like"/>
    <property type="match status" value="1"/>
</dbReference>
<dbReference type="InterPro" id="IPR029756">
    <property type="entry name" value="MTH1187/YkoF-like"/>
</dbReference>
<organism evidence="1 2">
    <name type="scientific">Ferrimonas sediminum</name>
    <dbReference type="NCBI Taxonomy" id="718193"/>
    <lineage>
        <taxon>Bacteria</taxon>
        <taxon>Pseudomonadati</taxon>
        <taxon>Pseudomonadota</taxon>
        <taxon>Gammaproteobacteria</taxon>
        <taxon>Alteromonadales</taxon>
        <taxon>Ferrimonadaceae</taxon>
        <taxon>Ferrimonas</taxon>
    </lineage>
</organism>
<protein>
    <submittedName>
        <fullName evidence="1">YKOF-related Family</fullName>
    </submittedName>
</protein>
<dbReference type="Gene3D" id="3.30.70.930">
    <property type="match status" value="1"/>
</dbReference>
<dbReference type="Proteomes" id="UP000199527">
    <property type="component" value="Unassembled WGS sequence"/>
</dbReference>